<accession>A0A1J1IQA1</accession>
<reference evidence="1 2" key="1">
    <citation type="submission" date="2015-04" db="EMBL/GenBank/DDBJ databases">
        <authorList>
            <person name="Syromyatnikov M.Y."/>
            <person name="Popov V.N."/>
        </authorList>
    </citation>
    <scope>NUCLEOTIDE SEQUENCE [LARGE SCALE GENOMIC DNA]</scope>
</reference>
<proteinExistence type="predicted"/>
<dbReference type="AlphaFoldDB" id="A0A1J1IQA1"/>
<sequence length="85" mass="9959">MFKNQSKDHLVKLLTIIEIIISVKKRVNRPSSKDFHINSFIVASNKRKFLVPLEVKIVLKSMRIFHNYKSSEIKKTFPESNKSKS</sequence>
<protein>
    <submittedName>
        <fullName evidence="1">CLUMA_CG015511, isoform A</fullName>
    </submittedName>
</protein>
<dbReference type="Proteomes" id="UP000183832">
    <property type="component" value="Unassembled WGS sequence"/>
</dbReference>
<dbReference type="EMBL" id="CVRI01000057">
    <property type="protein sequence ID" value="CRL02336.1"/>
    <property type="molecule type" value="Genomic_DNA"/>
</dbReference>
<evidence type="ECO:0000313" key="1">
    <source>
        <dbReference type="EMBL" id="CRL02336.1"/>
    </source>
</evidence>
<organism evidence="1 2">
    <name type="scientific">Clunio marinus</name>
    <dbReference type="NCBI Taxonomy" id="568069"/>
    <lineage>
        <taxon>Eukaryota</taxon>
        <taxon>Metazoa</taxon>
        <taxon>Ecdysozoa</taxon>
        <taxon>Arthropoda</taxon>
        <taxon>Hexapoda</taxon>
        <taxon>Insecta</taxon>
        <taxon>Pterygota</taxon>
        <taxon>Neoptera</taxon>
        <taxon>Endopterygota</taxon>
        <taxon>Diptera</taxon>
        <taxon>Nematocera</taxon>
        <taxon>Chironomoidea</taxon>
        <taxon>Chironomidae</taxon>
        <taxon>Clunio</taxon>
    </lineage>
</organism>
<keyword evidence="2" id="KW-1185">Reference proteome</keyword>
<evidence type="ECO:0000313" key="2">
    <source>
        <dbReference type="Proteomes" id="UP000183832"/>
    </source>
</evidence>
<gene>
    <name evidence="1" type="ORF">CLUMA_CG015511</name>
</gene>
<name>A0A1J1IQA1_9DIPT</name>